<dbReference type="Proteomes" id="UP001328107">
    <property type="component" value="Unassembled WGS sequence"/>
</dbReference>
<feature type="compositionally biased region" description="Basic and acidic residues" evidence="6">
    <location>
        <begin position="317"/>
        <end position="331"/>
    </location>
</feature>
<keyword evidence="4 7" id="KW-0472">Membrane</keyword>
<evidence type="ECO:0000256" key="3">
    <source>
        <dbReference type="ARBA" id="ARBA00022989"/>
    </source>
</evidence>
<dbReference type="AlphaFoldDB" id="A0AAN5CW53"/>
<evidence type="ECO:0000256" key="1">
    <source>
        <dbReference type="ARBA" id="ARBA00022692"/>
    </source>
</evidence>
<feature type="signal peptide" evidence="8">
    <location>
        <begin position="1"/>
        <end position="26"/>
    </location>
</feature>
<comment type="caution">
    <text evidence="9">The sequence shown here is derived from an EMBL/GenBank/DDBJ whole genome shotgun (WGS) entry which is preliminary data.</text>
</comment>
<dbReference type="InterPro" id="IPR002000">
    <property type="entry name" value="Lysosome-assoc_membr_glycop"/>
</dbReference>
<protein>
    <submittedName>
        <fullName evidence="9">Uncharacterized protein</fullName>
    </submittedName>
</protein>
<evidence type="ECO:0000256" key="4">
    <source>
        <dbReference type="ARBA" id="ARBA00023136"/>
    </source>
</evidence>
<dbReference type="GO" id="GO:0005886">
    <property type="term" value="C:plasma membrane"/>
    <property type="evidence" value="ECO:0007669"/>
    <property type="project" value="TreeGrafter"/>
</dbReference>
<keyword evidence="1 7" id="KW-0812">Transmembrane</keyword>
<feature type="non-terminal residue" evidence="9">
    <location>
        <position position="1"/>
    </location>
</feature>
<name>A0AAN5CW53_9BILA</name>
<dbReference type="PANTHER" id="PTHR11506">
    <property type="entry name" value="LYSOSOME-ASSOCIATED MEMBRANE GLYCOPROTEIN"/>
    <property type="match status" value="1"/>
</dbReference>
<evidence type="ECO:0000256" key="8">
    <source>
        <dbReference type="SAM" id="SignalP"/>
    </source>
</evidence>
<keyword evidence="5" id="KW-0325">Glycoprotein</keyword>
<feature type="region of interest" description="Disordered" evidence="6">
    <location>
        <begin position="285"/>
        <end position="331"/>
    </location>
</feature>
<dbReference type="GO" id="GO:0031902">
    <property type="term" value="C:late endosome membrane"/>
    <property type="evidence" value="ECO:0007669"/>
    <property type="project" value="TreeGrafter"/>
</dbReference>
<feature type="chain" id="PRO_5042938524" evidence="8">
    <location>
        <begin position="27"/>
        <end position="331"/>
    </location>
</feature>
<evidence type="ECO:0000313" key="9">
    <source>
        <dbReference type="EMBL" id="GMR51294.1"/>
    </source>
</evidence>
<dbReference type="GO" id="GO:0072594">
    <property type="term" value="P:establishment of protein localization to organelle"/>
    <property type="evidence" value="ECO:0007669"/>
    <property type="project" value="TreeGrafter"/>
</dbReference>
<dbReference type="FunFam" id="2.40.160.110:FF:000012">
    <property type="entry name" value="LAMP (Lysosome-associated membrane protein) homolog"/>
    <property type="match status" value="1"/>
</dbReference>
<evidence type="ECO:0000256" key="5">
    <source>
        <dbReference type="ARBA" id="ARBA00023180"/>
    </source>
</evidence>
<gene>
    <name evidence="9" type="ORF">PMAYCL1PPCAC_21489</name>
</gene>
<dbReference type="PANTHER" id="PTHR11506:SF42">
    <property type="entry name" value="LYSOSOME-ASSOCIATED MEMBRANE GLYCOPROTEIN 5"/>
    <property type="match status" value="1"/>
</dbReference>
<evidence type="ECO:0000256" key="2">
    <source>
        <dbReference type="ARBA" id="ARBA00022729"/>
    </source>
</evidence>
<keyword evidence="3 7" id="KW-1133">Transmembrane helix</keyword>
<reference evidence="10" key="1">
    <citation type="submission" date="2022-10" db="EMBL/GenBank/DDBJ databases">
        <title>Genome assembly of Pristionchus species.</title>
        <authorList>
            <person name="Yoshida K."/>
            <person name="Sommer R.J."/>
        </authorList>
    </citation>
    <scope>NUCLEOTIDE SEQUENCE [LARGE SCALE GENOMIC DNA]</scope>
    <source>
        <strain evidence="10">RS5460</strain>
    </source>
</reference>
<organism evidence="9 10">
    <name type="scientific">Pristionchus mayeri</name>
    <dbReference type="NCBI Taxonomy" id="1317129"/>
    <lineage>
        <taxon>Eukaryota</taxon>
        <taxon>Metazoa</taxon>
        <taxon>Ecdysozoa</taxon>
        <taxon>Nematoda</taxon>
        <taxon>Chromadorea</taxon>
        <taxon>Rhabditida</taxon>
        <taxon>Rhabditina</taxon>
        <taxon>Diplogasteromorpha</taxon>
        <taxon>Diplogasteroidea</taxon>
        <taxon>Neodiplogasteridae</taxon>
        <taxon>Pristionchus</taxon>
    </lineage>
</organism>
<accession>A0AAN5CW53</accession>
<evidence type="ECO:0000313" key="10">
    <source>
        <dbReference type="Proteomes" id="UP001328107"/>
    </source>
</evidence>
<dbReference type="GO" id="GO:0005765">
    <property type="term" value="C:lysosomal membrane"/>
    <property type="evidence" value="ECO:0007669"/>
    <property type="project" value="TreeGrafter"/>
</dbReference>
<evidence type="ECO:0000256" key="6">
    <source>
        <dbReference type="SAM" id="MobiDB-lite"/>
    </source>
</evidence>
<proteinExistence type="predicted"/>
<evidence type="ECO:0000256" key="7">
    <source>
        <dbReference type="SAM" id="Phobius"/>
    </source>
</evidence>
<keyword evidence="10" id="KW-1185">Reference proteome</keyword>
<feature type="transmembrane region" description="Helical" evidence="7">
    <location>
        <begin position="247"/>
        <end position="270"/>
    </location>
</feature>
<dbReference type="EMBL" id="BTRK01000005">
    <property type="protein sequence ID" value="GMR51294.1"/>
    <property type="molecule type" value="Genomic_DNA"/>
</dbReference>
<sequence length="331" mass="37379">TAAHSACHSALMIILLLLGFASLAACSDHPPAEDPTQGKWTVFKDDEQLHPCIKMYATIRLKLSYVDADDAMKEVPEFAVPADAIAATGEGKSSCYERVHIGDEFIDSQVLHLEFPHNEGWNVRLAFTQDPRMGVNQNDYALWQVNVTANYSSMPDLFHNAVKDHTHTYFSVIDFLNPPYIAGVEYTALGDSLYCPETPQEFEINVDESVGPFASISLSDLWMQAYMSTDDFGKQVICADDQTDLDMVPVIISAILAGLVLFTLITYFVYRSRLPTDILEMTEPEFEEEHEHHEHATEHNHLHDNHNGSHHGHNNANHHDNYGYKEEENRF</sequence>
<keyword evidence="2 8" id="KW-0732">Signal</keyword>
<feature type="compositionally biased region" description="Basic and acidic residues" evidence="6">
    <location>
        <begin position="289"/>
        <end position="307"/>
    </location>
</feature>
<dbReference type="Gene3D" id="2.40.160.110">
    <property type="match status" value="1"/>
</dbReference>